<keyword evidence="2" id="KW-1185">Reference proteome</keyword>
<name>A0A9J6GL41_HAELO</name>
<dbReference type="VEuPathDB" id="VectorBase:HLOH_054621"/>
<reference evidence="1 2" key="1">
    <citation type="journal article" date="2020" name="Cell">
        <title>Large-Scale Comparative Analyses of Tick Genomes Elucidate Their Genetic Diversity and Vector Capacities.</title>
        <authorList>
            <consortium name="Tick Genome and Microbiome Consortium (TIGMIC)"/>
            <person name="Jia N."/>
            <person name="Wang J."/>
            <person name="Shi W."/>
            <person name="Du L."/>
            <person name="Sun Y."/>
            <person name="Zhan W."/>
            <person name="Jiang J.F."/>
            <person name="Wang Q."/>
            <person name="Zhang B."/>
            <person name="Ji P."/>
            <person name="Bell-Sakyi L."/>
            <person name="Cui X.M."/>
            <person name="Yuan T.T."/>
            <person name="Jiang B.G."/>
            <person name="Yang W.F."/>
            <person name="Lam T.T."/>
            <person name="Chang Q.C."/>
            <person name="Ding S.J."/>
            <person name="Wang X.J."/>
            <person name="Zhu J.G."/>
            <person name="Ruan X.D."/>
            <person name="Zhao L."/>
            <person name="Wei J.T."/>
            <person name="Ye R.Z."/>
            <person name="Que T.C."/>
            <person name="Du C.H."/>
            <person name="Zhou Y.H."/>
            <person name="Cheng J.X."/>
            <person name="Dai P.F."/>
            <person name="Guo W.B."/>
            <person name="Han X.H."/>
            <person name="Huang E.J."/>
            <person name="Li L.F."/>
            <person name="Wei W."/>
            <person name="Gao Y.C."/>
            <person name="Liu J.Z."/>
            <person name="Shao H.Z."/>
            <person name="Wang X."/>
            <person name="Wang C.C."/>
            <person name="Yang T.C."/>
            <person name="Huo Q.B."/>
            <person name="Li W."/>
            <person name="Chen H.Y."/>
            <person name="Chen S.E."/>
            <person name="Zhou L.G."/>
            <person name="Ni X.B."/>
            <person name="Tian J.H."/>
            <person name="Sheng Y."/>
            <person name="Liu T."/>
            <person name="Pan Y.S."/>
            <person name="Xia L.Y."/>
            <person name="Li J."/>
            <person name="Zhao F."/>
            <person name="Cao W.C."/>
        </authorList>
    </citation>
    <scope>NUCLEOTIDE SEQUENCE [LARGE SCALE GENOMIC DNA]</scope>
    <source>
        <strain evidence="1">HaeL-2018</strain>
    </source>
</reference>
<dbReference type="AlphaFoldDB" id="A0A9J6GL41"/>
<evidence type="ECO:0000313" key="1">
    <source>
        <dbReference type="EMBL" id="KAH9376059.1"/>
    </source>
</evidence>
<dbReference type="Proteomes" id="UP000821853">
    <property type="component" value="Chromosome 5"/>
</dbReference>
<gene>
    <name evidence="1" type="ORF">HPB48_015064</name>
</gene>
<evidence type="ECO:0000313" key="2">
    <source>
        <dbReference type="Proteomes" id="UP000821853"/>
    </source>
</evidence>
<proteinExistence type="predicted"/>
<dbReference type="OrthoDB" id="45365at2759"/>
<dbReference type="EMBL" id="JABSTR010000007">
    <property type="protein sequence ID" value="KAH9376059.1"/>
    <property type="molecule type" value="Genomic_DNA"/>
</dbReference>
<protein>
    <submittedName>
        <fullName evidence="1">Uncharacterized protein</fullName>
    </submittedName>
</protein>
<comment type="caution">
    <text evidence="1">The sequence shown here is derived from an EMBL/GenBank/DDBJ whole genome shotgun (WGS) entry which is preliminary data.</text>
</comment>
<organism evidence="1 2">
    <name type="scientific">Haemaphysalis longicornis</name>
    <name type="common">Bush tick</name>
    <dbReference type="NCBI Taxonomy" id="44386"/>
    <lineage>
        <taxon>Eukaryota</taxon>
        <taxon>Metazoa</taxon>
        <taxon>Ecdysozoa</taxon>
        <taxon>Arthropoda</taxon>
        <taxon>Chelicerata</taxon>
        <taxon>Arachnida</taxon>
        <taxon>Acari</taxon>
        <taxon>Parasitiformes</taxon>
        <taxon>Ixodida</taxon>
        <taxon>Ixodoidea</taxon>
        <taxon>Ixodidae</taxon>
        <taxon>Haemaphysalinae</taxon>
        <taxon>Haemaphysalis</taxon>
    </lineage>
</organism>
<sequence length="118" mass="13535">MAGPSVILFIAEEIKNVPEIDLCHVLLEWSQQEVLRRLDIQDPDATLDVFDMFVPFIRFLAMTGAEFARGPGKWGLFNDRQKLAILNSILDPDGPLPNDFPPHVCRIRNNRYSHDDEM</sequence>
<accession>A0A9J6GL41</accession>